<comment type="subcellular location">
    <subcellularLocation>
        <location evidence="1">Nucleus</location>
    </subcellularLocation>
</comment>
<dbReference type="GO" id="GO:0006606">
    <property type="term" value="P:protein import into nucleus"/>
    <property type="evidence" value="ECO:0007669"/>
    <property type="project" value="TreeGrafter"/>
</dbReference>
<evidence type="ECO:0000256" key="4">
    <source>
        <dbReference type="ARBA" id="ARBA00022737"/>
    </source>
</evidence>
<dbReference type="InterPro" id="IPR037363">
    <property type="entry name" value="Sec13/Seh1_fam"/>
</dbReference>
<name>A0A8S1M986_PARPR</name>
<gene>
    <name evidence="7" type="ORF">PPRIM_AZ9-3.1.T0520239</name>
</gene>
<dbReference type="GO" id="GO:0090114">
    <property type="term" value="P:COPII-coated vesicle budding"/>
    <property type="evidence" value="ECO:0007669"/>
    <property type="project" value="TreeGrafter"/>
</dbReference>
<dbReference type="PANTHER" id="PTHR11024:SF2">
    <property type="entry name" value="PROTEIN SEC13 HOMOLOG"/>
    <property type="match status" value="1"/>
</dbReference>
<dbReference type="EMBL" id="CAJJDM010000052">
    <property type="protein sequence ID" value="CAD8074363.1"/>
    <property type="molecule type" value="Genomic_DNA"/>
</dbReference>
<evidence type="ECO:0000256" key="1">
    <source>
        <dbReference type="ARBA" id="ARBA00004123"/>
    </source>
</evidence>
<evidence type="ECO:0000313" key="8">
    <source>
        <dbReference type="Proteomes" id="UP000688137"/>
    </source>
</evidence>
<keyword evidence="3 6" id="KW-0853">WD repeat</keyword>
<accession>A0A8S1M986</accession>
<dbReference type="PANTHER" id="PTHR11024">
    <property type="entry name" value="NUCLEAR PORE COMPLEX PROTEIN SEC13 / SEH1 FAMILY MEMBER"/>
    <property type="match status" value="1"/>
</dbReference>
<keyword evidence="5" id="KW-0539">Nucleus</keyword>
<dbReference type="SMART" id="SM00320">
    <property type="entry name" value="WD40"/>
    <property type="match status" value="5"/>
</dbReference>
<dbReference type="AlphaFoldDB" id="A0A8S1M986"/>
<feature type="repeat" description="WD" evidence="6">
    <location>
        <begin position="126"/>
        <end position="157"/>
    </location>
</feature>
<dbReference type="Proteomes" id="UP000688137">
    <property type="component" value="Unassembled WGS sequence"/>
</dbReference>
<evidence type="ECO:0000256" key="2">
    <source>
        <dbReference type="ARBA" id="ARBA00022448"/>
    </source>
</evidence>
<dbReference type="GO" id="GO:0030127">
    <property type="term" value="C:COPII vesicle coat"/>
    <property type="evidence" value="ECO:0007669"/>
    <property type="project" value="TreeGrafter"/>
</dbReference>
<evidence type="ECO:0000256" key="3">
    <source>
        <dbReference type="ARBA" id="ARBA00022574"/>
    </source>
</evidence>
<keyword evidence="8" id="KW-1185">Reference proteome</keyword>
<feature type="repeat" description="WD" evidence="6">
    <location>
        <begin position="176"/>
        <end position="212"/>
    </location>
</feature>
<dbReference type="GO" id="GO:0005198">
    <property type="term" value="F:structural molecule activity"/>
    <property type="evidence" value="ECO:0007669"/>
    <property type="project" value="InterPro"/>
</dbReference>
<comment type="caution">
    <text evidence="7">The sequence shown here is derived from an EMBL/GenBank/DDBJ whole genome shotgun (WGS) entry which is preliminary data.</text>
</comment>
<dbReference type="PROSITE" id="PS50082">
    <property type="entry name" value="WD_REPEATS_2"/>
    <property type="match status" value="2"/>
</dbReference>
<dbReference type="Pfam" id="PF00400">
    <property type="entry name" value="WD40"/>
    <property type="match status" value="3"/>
</dbReference>
<proteinExistence type="predicted"/>
<keyword evidence="4" id="KW-0677">Repeat</keyword>
<sequence length="325" mass="37695">MQKTPKPEFLQIPSQTKSVNKINMIEVKNEGMIHDVCYDFFGTKIALGSSDGHIEIQEINVNSFKSEQQKDILSYKISDFQHKGPVWQLSWSNPKYGNILASCSFDKTICLFKEQKLGKYSLLLQLSEHQESVQSIQWSYRKLILAAGVADGSVHIYYRKKNGQIKNQQDWEHKSESQHQSCVNQVSWVRDKELDFATCSTDKTIRIWKVTTPIDGEYKLTQIQYIQCESWVRSIDWAAEQYYSNQILAAGLESTQVDIYYLRWDQNNDQQVNISKKVQIQAKGPCWKVQWSPLGNQLAISTLDDKNDPFVQVYRQTQQGEFVEI</sequence>
<evidence type="ECO:0000256" key="6">
    <source>
        <dbReference type="PROSITE-ProRule" id="PRU00221"/>
    </source>
</evidence>
<evidence type="ECO:0000313" key="7">
    <source>
        <dbReference type="EMBL" id="CAD8074363.1"/>
    </source>
</evidence>
<protein>
    <submittedName>
        <fullName evidence="7">Uncharacterized protein</fullName>
    </submittedName>
</protein>
<dbReference type="GO" id="GO:0031080">
    <property type="term" value="C:nuclear pore outer ring"/>
    <property type="evidence" value="ECO:0007669"/>
    <property type="project" value="TreeGrafter"/>
</dbReference>
<organism evidence="7 8">
    <name type="scientific">Paramecium primaurelia</name>
    <dbReference type="NCBI Taxonomy" id="5886"/>
    <lineage>
        <taxon>Eukaryota</taxon>
        <taxon>Sar</taxon>
        <taxon>Alveolata</taxon>
        <taxon>Ciliophora</taxon>
        <taxon>Intramacronucleata</taxon>
        <taxon>Oligohymenophorea</taxon>
        <taxon>Peniculida</taxon>
        <taxon>Parameciidae</taxon>
        <taxon>Paramecium</taxon>
    </lineage>
</organism>
<reference evidence="7" key="1">
    <citation type="submission" date="2021-01" db="EMBL/GenBank/DDBJ databases">
        <authorList>
            <consortium name="Genoscope - CEA"/>
            <person name="William W."/>
        </authorList>
    </citation>
    <scope>NUCLEOTIDE SEQUENCE</scope>
</reference>
<keyword evidence="2" id="KW-0813">Transport</keyword>
<dbReference type="InterPro" id="IPR001680">
    <property type="entry name" value="WD40_rpt"/>
</dbReference>
<dbReference type="OMA" id="GSWACIS"/>
<evidence type="ECO:0000256" key="5">
    <source>
        <dbReference type="ARBA" id="ARBA00023242"/>
    </source>
</evidence>